<dbReference type="InterPro" id="IPR037066">
    <property type="entry name" value="Plug_dom_sf"/>
</dbReference>
<keyword evidence="2" id="KW-0998">Cell outer membrane</keyword>
<dbReference type="EMBL" id="JBCGDO010000012">
    <property type="protein sequence ID" value="MEM0542902.1"/>
    <property type="molecule type" value="Genomic_DNA"/>
</dbReference>
<organism evidence="5 6">
    <name type="scientific">Flavobacterium aureirubrum</name>
    <dbReference type="NCBI Taxonomy" id="3133147"/>
    <lineage>
        <taxon>Bacteria</taxon>
        <taxon>Pseudomonadati</taxon>
        <taxon>Bacteroidota</taxon>
        <taxon>Flavobacteriia</taxon>
        <taxon>Flavobacteriales</taxon>
        <taxon>Flavobacteriaceae</taxon>
        <taxon>Flavobacterium</taxon>
    </lineage>
</organism>
<dbReference type="PROSITE" id="PS52016">
    <property type="entry name" value="TONB_DEPENDENT_REC_3"/>
    <property type="match status" value="1"/>
</dbReference>
<dbReference type="Pfam" id="PF07715">
    <property type="entry name" value="Plug"/>
    <property type="match status" value="1"/>
</dbReference>
<comment type="subcellular location">
    <subcellularLocation>
        <location evidence="2">Cell outer membrane</location>
        <topology evidence="2">Multi-pass membrane protein</topology>
    </subcellularLocation>
</comment>
<dbReference type="RefSeq" id="WP_342696107.1">
    <property type="nucleotide sequence ID" value="NZ_JBCGDO010000012.1"/>
</dbReference>
<dbReference type="Proteomes" id="UP001460072">
    <property type="component" value="Unassembled WGS sequence"/>
</dbReference>
<feature type="domain" description="TonB-dependent receptor plug" evidence="4">
    <location>
        <begin position="128"/>
        <end position="233"/>
    </location>
</feature>
<dbReference type="Gene3D" id="2.170.130.10">
    <property type="entry name" value="TonB-dependent receptor, plug domain"/>
    <property type="match status" value="1"/>
</dbReference>
<proteinExistence type="inferred from homology"/>
<keyword evidence="2" id="KW-0813">Transport</keyword>
<keyword evidence="2" id="KW-0472">Membrane</keyword>
<dbReference type="Pfam" id="PF13620">
    <property type="entry name" value="CarboxypepD_reg"/>
    <property type="match status" value="1"/>
</dbReference>
<feature type="chain" id="PRO_5046238307" evidence="3">
    <location>
        <begin position="19"/>
        <end position="794"/>
    </location>
</feature>
<dbReference type="SUPFAM" id="SSF56935">
    <property type="entry name" value="Porins"/>
    <property type="match status" value="1"/>
</dbReference>
<sequence length="794" mass="87579">MKKLLILFTLFISAVSFAQTGVIRGTVTDKQSEKSIAGATIELLSYPTKGSTTDDKGNFELSNVPLGRQTIRVSFIGYESSTVPDIDVTTGKDVIISVSLIEKFDTLEEVIIVSDGNNKAKSINKLAAVSVRQFSPEEVNRYAGGRSDVARLASNFAGVSTADDSRNDIVVRGNSPTGLLWRLEGIPIPSPNHFATLGTTGSPVSALNPNLLANSDFITSAFPAEYGNAIGGVFDLGLRKGNNKEYEYSVGVAAFPGAELMAEGPMGKKGGSFLVAGRYGIVGALGLAGTAAQPNYNDISFNLDFGKGRLGNFSVFGIVGNSNIDLIGKDVELSSDDLFATRDEDSFVTSGFGVFGLKHTIDIGSKSYLKTIISGSTTSETFERDRYFNLETPAEFKVRWTEVDNSENRFTFSTLFNSKISKKITFRSGLLFENFSLENKLTDRDRQDDNDGDGQPDFVNLIDNDGSYSIIQPYAMGQFRLTEKLTFNAGLHGQYFSLNEEFVFEPRTALTYAINNKSSLNIGYGLHHQNVAAPLLFLNENIGGNLVQSNKELDLVRSSHYVLGYDLRFADKWRAKFEVYYQAIDKAAVEKTPSSYSSLTEGADFGFSTDKNSLVSTGEGFNQGIEFTLEKFFSKGYNLLFTTSLFESKYTGSDGIERDSPFNNGYVINALAGKEFKIGKAKKNVFSINTKFTTAGGRYYTPVDLNASIAEGFEVRDETKAYSEQYDAYLRLDLKFAFKFNSKKKKSSHQFYIDLQNLTGNENVFSKDYNRLTQQVNQINQIGFQPDFGYRFQF</sequence>
<dbReference type="SUPFAM" id="SSF49464">
    <property type="entry name" value="Carboxypeptidase regulatory domain-like"/>
    <property type="match status" value="1"/>
</dbReference>
<dbReference type="InterPro" id="IPR039426">
    <property type="entry name" value="TonB-dep_rcpt-like"/>
</dbReference>
<protein>
    <submittedName>
        <fullName evidence="5">TonB-dependent receptor</fullName>
    </submittedName>
</protein>
<dbReference type="Gene3D" id="2.60.40.1120">
    <property type="entry name" value="Carboxypeptidase-like, regulatory domain"/>
    <property type="match status" value="1"/>
</dbReference>
<reference evidence="5 6" key="1">
    <citation type="submission" date="2024-03" db="EMBL/GenBank/DDBJ databases">
        <title>Two novel species of the genus Flavobacterium exhibiting potentially degradation of complex polysaccharides.</title>
        <authorList>
            <person name="Lian X."/>
        </authorList>
    </citation>
    <scope>NUCLEOTIDE SEQUENCE [LARGE SCALE GENOMIC DNA]</scope>
    <source>
        <strain evidence="6">j3</strain>
    </source>
</reference>
<gene>
    <name evidence="5" type="ORF">WFZ85_09745</name>
</gene>
<evidence type="ECO:0000256" key="3">
    <source>
        <dbReference type="SAM" id="SignalP"/>
    </source>
</evidence>
<dbReference type="PANTHER" id="PTHR30069">
    <property type="entry name" value="TONB-DEPENDENT OUTER MEMBRANE RECEPTOR"/>
    <property type="match status" value="1"/>
</dbReference>
<name>A0ABU9N821_9FLAO</name>
<evidence type="ECO:0000256" key="2">
    <source>
        <dbReference type="PROSITE-ProRule" id="PRU01360"/>
    </source>
</evidence>
<evidence type="ECO:0000313" key="6">
    <source>
        <dbReference type="Proteomes" id="UP001460072"/>
    </source>
</evidence>
<dbReference type="InterPro" id="IPR008969">
    <property type="entry name" value="CarboxyPept-like_regulatory"/>
</dbReference>
<feature type="signal peptide" evidence="3">
    <location>
        <begin position="1"/>
        <end position="18"/>
    </location>
</feature>
<evidence type="ECO:0000313" key="5">
    <source>
        <dbReference type="EMBL" id="MEM0542902.1"/>
    </source>
</evidence>
<evidence type="ECO:0000256" key="1">
    <source>
        <dbReference type="ARBA" id="ARBA00022729"/>
    </source>
</evidence>
<keyword evidence="2" id="KW-0812">Transmembrane</keyword>
<keyword evidence="2" id="KW-1134">Transmembrane beta strand</keyword>
<evidence type="ECO:0000259" key="4">
    <source>
        <dbReference type="Pfam" id="PF07715"/>
    </source>
</evidence>
<dbReference type="PANTHER" id="PTHR30069:SF29">
    <property type="entry name" value="HEMOGLOBIN AND HEMOGLOBIN-HAPTOGLOBIN-BINDING PROTEIN 1-RELATED"/>
    <property type="match status" value="1"/>
</dbReference>
<accession>A0ABU9N821</accession>
<keyword evidence="6" id="KW-1185">Reference proteome</keyword>
<comment type="similarity">
    <text evidence="2">Belongs to the TonB-dependent receptor family.</text>
</comment>
<dbReference type="InterPro" id="IPR012910">
    <property type="entry name" value="Plug_dom"/>
</dbReference>
<keyword evidence="1 3" id="KW-0732">Signal</keyword>
<comment type="caution">
    <text evidence="5">The sequence shown here is derived from an EMBL/GenBank/DDBJ whole genome shotgun (WGS) entry which is preliminary data.</text>
</comment>
<keyword evidence="5" id="KW-0675">Receptor</keyword>